<dbReference type="InterPro" id="IPR028364">
    <property type="entry name" value="Ribosomal_uL1/biogenesis"/>
</dbReference>
<dbReference type="GeneID" id="106744212"/>
<dbReference type="SUPFAM" id="SSF56808">
    <property type="entry name" value="Ribosomal protein L1"/>
    <property type="match status" value="1"/>
</dbReference>
<dbReference type="Proteomes" id="UP000515204">
    <property type="component" value="Unplaced"/>
</dbReference>
<evidence type="ECO:0000313" key="2">
    <source>
        <dbReference type="Proteomes" id="UP000515204"/>
    </source>
</evidence>
<dbReference type="OrthoDB" id="10251727at2759"/>
<reference evidence="3" key="1">
    <citation type="submission" date="2025-08" db="UniProtKB">
        <authorList>
            <consortium name="RefSeq"/>
        </authorList>
    </citation>
    <scope>IDENTIFICATION</scope>
</reference>
<feature type="compositionally biased region" description="Polar residues" evidence="1">
    <location>
        <begin position="1"/>
        <end position="11"/>
    </location>
</feature>
<proteinExistence type="predicted"/>
<accession>A0A6P3X7H6</accession>
<keyword evidence="2" id="KW-1185">Reference proteome</keyword>
<organism evidence="2 3">
    <name type="scientific">Dinoponera quadriceps</name>
    <name type="common">South American ant</name>
    <dbReference type="NCBI Taxonomy" id="609295"/>
    <lineage>
        <taxon>Eukaryota</taxon>
        <taxon>Metazoa</taxon>
        <taxon>Ecdysozoa</taxon>
        <taxon>Arthropoda</taxon>
        <taxon>Hexapoda</taxon>
        <taxon>Insecta</taxon>
        <taxon>Pterygota</taxon>
        <taxon>Neoptera</taxon>
        <taxon>Endopterygota</taxon>
        <taxon>Hymenoptera</taxon>
        <taxon>Apocrita</taxon>
        <taxon>Aculeata</taxon>
        <taxon>Formicoidea</taxon>
        <taxon>Formicidae</taxon>
        <taxon>Ponerinae</taxon>
        <taxon>Ponerini</taxon>
        <taxon>Dinoponera</taxon>
    </lineage>
</organism>
<dbReference type="Pfam" id="PF00687">
    <property type="entry name" value="Ribosomal_L1"/>
    <property type="match status" value="1"/>
</dbReference>
<dbReference type="AlphaFoldDB" id="A0A6P3X7H6"/>
<evidence type="ECO:0000256" key="1">
    <source>
        <dbReference type="SAM" id="MobiDB-lite"/>
    </source>
</evidence>
<name>A0A6P3X7H6_DINQU</name>
<gene>
    <name evidence="3" type="primary">LOC106744212</name>
</gene>
<dbReference type="Gene3D" id="3.30.190.20">
    <property type="match status" value="1"/>
</dbReference>
<dbReference type="CDD" id="cd00403">
    <property type="entry name" value="Ribosomal_L1"/>
    <property type="match status" value="1"/>
</dbReference>
<sequence length="412" mass="47652">MILSQKKLSQNKVKRKLEKNVTDEDGKIMDKVLKMKKPKISGEHVEHVSETKQQEKSVSVKRKNDKRKTQGTIIKVVNKSAKKRKTLMLKVNEKMSRTPDEENDKAEDYLKEISKSHIQQCISAMFHLTEEQLNKSNLLTKEAQPIFLQVTCIRIPQVPYRQMRILLPYSIVTSDDEVALFVCDLEKGRKKDYEQTVEYYTNILTKHGCTRINEIIPINRVKTEFDQFELKRRLTASYDYFLVDSRIAGHMSHLLGKEFSAKRKLPTSVRMNSKDLKHEIDYALRKTSMQLHSYGDTHVVQVGHTLMKENQILENILAICKNLCKNYPGGWANIRSLRLKGMATLGLPLYMTLKDKNTVDPPVVNPKRPNAYRDVKGELSTFVRDTDVTVKPDGDVIVERITHEMKKKPRAN</sequence>
<dbReference type="KEGG" id="dqu:106744212"/>
<protein>
    <submittedName>
        <fullName evidence="3">Ribosomal L1 domain-containing protein CG13096-like</fullName>
    </submittedName>
</protein>
<evidence type="ECO:0000313" key="3">
    <source>
        <dbReference type="RefSeq" id="XP_014474253.1"/>
    </source>
</evidence>
<dbReference type="InterPro" id="IPR023674">
    <property type="entry name" value="Ribosomal_uL1-like"/>
</dbReference>
<dbReference type="RefSeq" id="XP_014474253.1">
    <property type="nucleotide sequence ID" value="XM_014618767.1"/>
</dbReference>
<feature type="region of interest" description="Disordered" evidence="1">
    <location>
        <begin position="1"/>
        <end position="69"/>
    </location>
</feature>
<feature type="compositionally biased region" description="Basic and acidic residues" evidence="1">
    <location>
        <begin position="40"/>
        <end position="55"/>
    </location>
</feature>
<feature type="compositionally biased region" description="Basic and acidic residues" evidence="1">
    <location>
        <begin position="18"/>
        <end position="33"/>
    </location>
</feature>